<dbReference type="GO" id="GO:0005576">
    <property type="term" value="C:extracellular region"/>
    <property type="evidence" value="ECO:0007669"/>
    <property type="project" value="UniProtKB-SubCell"/>
</dbReference>
<dbReference type="Pfam" id="PF02415">
    <property type="entry name" value="Chlam_PMP"/>
    <property type="match status" value="4"/>
</dbReference>
<evidence type="ECO:0000256" key="6">
    <source>
        <dbReference type="ARBA" id="ARBA00023136"/>
    </source>
</evidence>
<dbReference type="PANTHER" id="PTHR11319">
    <property type="entry name" value="G PROTEIN-COUPLED RECEPTOR-RELATED"/>
    <property type="match status" value="1"/>
</dbReference>
<keyword evidence="9" id="KW-1185">Reference proteome</keyword>
<dbReference type="InterPro" id="IPR011050">
    <property type="entry name" value="Pectin_lyase_fold/virulence"/>
</dbReference>
<dbReference type="SUPFAM" id="SSF51126">
    <property type="entry name" value="Pectin lyase-like"/>
    <property type="match status" value="5"/>
</dbReference>
<protein>
    <submittedName>
        <fullName evidence="8">Adhesin-like protein</fullName>
    </submittedName>
</protein>
<evidence type="ECO:0000256" key="7">
    <source>
        <dbReference type="ARBA" id="ARBA00023237"/>
    </source>
</evidence>
<evidence type="ECO:0000256" key="2">
    <source>
        <dbReference type="ARBA" id="ARBA00004442"/>
    </source>
</evidence>
<evidence type="ECO:0000256" key="1">
    <source>
        <dbReference type="ARBA" id="ARBA00004196"/>
    </source>
</evidence>
<evidence type="ECO:0000256" key="4">
    <source>
        <dbReference type="ARBA" id="ARBA00022525"/>
    </source>
</evidence>
<dbReference type="SMART" id="SM00710">
    <property type="entry name" value="PbH1"/>
    <property type="match status" value="22"/>
</dbReference>
<keyword evidence="7" id="KW-0998">Cell outer membrane</keyword>
<evidence type="ECO:0000313" key="8">
    <source>
        <dbReference type="EMBL" id="OQD59580.1"/>
    </source>
</evidence>
<comment type="caution">
    <text evidence="8">The sequence shown here is derived from an EMBL/GenBank/DDBJ whole genome shotgun (WGS) entry which is preliminary data.</text>
</comment>
<evidence type="ECO:0000256" key="5">
    <source>
        <dbReference type="ARBA" id="ARBA00022729"/>
    </source>
</evidence>
<keyword evidence="6" id="KW-0472">Membrane</keyword>
<organism evidence="8 9">
    <name type="scientific">Methanobrevibacter arboriphilus JCM 13429 = DSM 1125</name>
    <dbReference type="NCBI Taxonomy" id="1300164"/>
    <lineage>
        <taxon>Archaea</taxon>
        <taxon>Methanobacteriati</taxon>
        <taxon>Methanobacteriota</taxon>
        <taxon>Methanomada group</taxon>
        <taxon>Methanobacteria</taxon>
        <taxon>Methanobacteriales</taxon>
        <taxon>Methanobacteriaceae</taxon>
        <taxon>Methanobrevibacter</taxon>
    </lineage>
</organism>
<name>A0A1V6N4E9_METAZ</name>
<sequence>MMNLMINSKLVGNSNFKSNKFIIKLIKFSFLVLLVFLAGFMFVSSVSAADVDSNVTVPSFYDDRVNEISGVVFNTTDNTTISGANVSVNVHSAQRGDFGTNTTTTDDSGKWIVGFFVPKYDYGDLDISINVTYDGSTYNIGKSGTCYIASAQTIVLNNGDDLQAKLTEIDGTTDGVYRRNTVTVILNSGFYDFNDSYIHINSGKYSNSYVANASDVILNMSTNIRAIHYVGGSPSTIFTGVIIYGNNYKLGFDGTYSGPTPYFSFTNCTVYNISNLGIPARNGGTNYLINCSFYNTVITTPLVFMYQDSTGYISVDNSVFNNSQFSVSYLKGITVTNSNLSNVNTLFNVARNAFGSGLIVSFTLTLTNCSFNDIGTFTIVNGAKLGRLVPYFTNLTFSNVTNGMVFIKTNNDNSFVINSTSGYSYFGNNVSGIWNVYVFNRDVNLTISNVSSYDGVLVVLNASNIMIIDSYFVNNYRAILVESGCTIGSIVNSSFINNGASNVSVDSTDGGDGRAIYFNSSVNNGFSIIGCNFINTTTTTGSSGGAIYFNKDLLGNFSINSSNFINNSAITGGAIAFVGSVITVNINGSAFINNTATIGGAIYFNSSNVTLIYNRFYNNNATTGTAIYYTGSGNLNANLNWWGNITSPSDYIYVNGSEGILILDNYVIVGIVYQPFGNFYYNISLNDSSDFNPALLPYFELLQSNDIENISYDARVNRATRSSPFEDQTFSVDDYVYTYDSVISYSDLYVNSSSTDLNPDGSSWEKAFSNLSDALDLVFVGNLTNVTIHIAGADGGAVNYTGLGNTGLTLNDSFDGIIIIGEFGNPVFNAEGSGGIFNISAANLTLINLIFTRGVDSVYNNGFNLSVINCSFINNTRAIYNNGSGLVVNGSNFVNNTAIDGGAIYNTGGYLTVSGSNFTSNNAANGRGGAIYNTGANMTISNSIFTTNRANNATNGPGGAIYNTGGYLTVSGCNFTSNNATNGSGGAIYNSGANMTISNSIFTTNRANNATNGLGGAIYNTGTSLNVSDSKFTNNIANKSGGAIYNTGGYLSVSGSDFTSNTANIFGGAIYNYISSGGSNVIGSNFTSNRANSSGGAIYNYNTGSFNVIGSNFISNRANNGSGGAICNNYTTGSFNVNGCNFTNNNATNGSGGAIHNNRSYLSVSGSIFTNNAANRVMYDFELSGAGGAICNAGNYSNVTDSSFANNKATTGGAIYNSRDVNNTVSGCNFTGNTAVKISGEGSGDGGAISNNNGVNLTVLNSVFISNSANGSGGAIFNFDAVNVSVSNSNFTGNTATSFSGAINNGNGGNFNVTGCNFTNNKAGDRGGAIFNNDWTMYVFNSTFTGNNATVGGGAIYNHDSAPYLNVSSCNFTNNKANDGGAILNYLSTNMSVSGCNFVNNTAIRGGSVNINGGTVVLNYNRFYNNNASQGSSVFYNSISGSSLNANLNWWGNVSTESPYAYVYVDGSSGSLVFANHVIVGIVHQPSNFYYNISLNDSSAFNPALLPYFELVQSSYIENISYDARVNKTGSLFPFNQNFIVDDYVCTYAVPYNDLYVNSSNNNPDSDGSSWEKAFSNLSAALNLISMWNFSNVTIHIAGADGGAVDYTGIGVNTGFTLNNSFDRLIIIGEFGNPVFNAGGSGRIFTISATNVTLINLNITSSAGPIYSTGANLSIINCSFINNTGNSIQNTGAGLIVNGSNFIGTGATINSNNFLFVLFLFYK</sequence>
<reference evidence="8 9" key="1">
    <citation type="submission" date="2014-12" db="EMBL/GenBank/DDBJ databases">
        <title>Genome sequence of Methanobrevibacter arboriphilicus DH1, DSM1125.</title>
        <authorList>
            <person name="Poehlein A."/>
            <person name="Thauer R.K."/>
            <person name="Seedorf H."/>
            <person name="Daniel R."/>
        </authorList>
    </citation>
    <scope>NUCLEOTIDE SEQUENCE [LARGE SCALE GENOMIC DNA]</scope>
    <source>
        <strain evidence="8 9">DH1</strain>
    </source>
</reference>
<dbReference type="PANTHER" id="PTHR11319:SF35">
    <property type="entry name" value="OUTER MEMBRANE PROTEIN PMPC-RELATED"/>
    <property type="match status" value="1"/>
</dbReference>
<dbReference type="InterPro" id="IPR006626">
    <property type="entry name" value="PbH1"/>
</dbReference>
<dbReference type="InterPro" id="IPR003368">
    <property type="entry name" value="POMP_repeat"/>
</dbReference>
<evidence type="ECO:0000256" key="3">
    <source>
        <dbReference type="ARBA" id="ARBA00004613"/>
    </source>
</evidence>
<accession>A0A1V6N4E9</accession>
<gene>
    <name evidence="8" type="ORF">MBBAR_2c00280</name>
</gene>
<dbReference type="EMBL" id="JXMW01000002">
    <property type="protein sequence ID" value="OQD59580.1"/>
    <property type="molecule type" value="Genomic_DNA"/>
</dbReference>
<comment type="subcellular location">
    <subcellularLocation>
        <location evidence="1">Cell envelope</location>
    </subcellularLocation>
    <subcellularLocation>
        <location evidence="2">Cell outer membrane</location>
    </subcellularLocation>
    <subcellularLocation>
        <location evidence="3">Secreted</location>
    </subcellularLocation>
</comment>
<proteinExistence type="predicted"/>
<keyword evidence="5" id="KW-0732">Signal</keyword>
<evidence type="ECO:0000313" key="9">
    <source>
        <dbReference type="Proteomes" id="UP000191661"/>
    </source>
</evidence>
<keyword evidence="4" id="KW-0964">Secreted</keyword>
<dbReference type="Proteomes" id="UP000191661">
    <property type="component" value="Unassembled WGS sequence"/>
</dbReference>